<keyword evidence="2" id="KW-0472">Membrane</keyword>
<evidence type="ECO:0000313" key="4">
    <source>
        <dbReference type="Proteomes" id="UP001500506"/>
    </source>
</evidence>
<accession>A0ABP4WAN2</accession>
<evidence type="ECO:0000256" key="1">
    <source>
        <dbReference type="SAM" id="MobiDB-lite"/>
    </source>
</evidence>
<reference evidence="4" key="1">
    <citation type="journal article" date="2019" name="Int. J. Syst. Evol. Microbiol.">
        <title>The Global Catalogue of Microorganisms (GCM) 10K type strain sequencing project: providing services to taxonomists for standard genome sequencing and annotation.</title>
        <authorList>
            <consortium name="The Broad Institute Genomics Platform"/>
            <consortium name="The Broad Institute Genome Sequencing Center for Infectious Disease"/>
            <person name="Wu L."/>
            <person name="Ma J."/>
        </authorList>
    </citation>
    <scope>NUCLEOTIDE SEQUENCE [LARGE SCALE GENOMIC DNA]</scope>
    <source>
        <strain evidence="4">JCM 14319</strain>
    </source>
</reference>
<sequence length="510" mass="51608">MSVVDPTAVEAPPRADPAVHGWRRVLHGNRVLWVLAAVAIASLVAGVGLSFVIVSPGQAAAEASAPDAGPITVPVELRALSNDVTIRGDAAFADSVEVKLETGDLGGPAVVTGRVPEVGTTLGGAAVALEVTGRPVIVLPGELPAYRTLRAGLEGPDVRQLKQSLSAVGIDPGDVGSDVFDAATADAVAALYDKVGYPLPESPDGTADAMRSARSGVTAAEDGVAGAERALQAAGAGPSAVERVQLDNAVRAAERELAAAKAGGDTAAVAAAEDALRLAKVERDAALASPDTSAEQSALDVARQQLSEAYELLEEAETGTLAFLPVSEVLYLEDLPRRVDEVMVERGTVVNSAVMLVSGATLTIKASAAESDATLLKAGDVAMLELPDGSELSATIGSVEPRKAEGGESAETGPRHDVVLSPVSPTDAQVQALRGQNVKVKISIGATDGEVLAVPLAALTAGPGGESRVEVVDGDGGETRLVEVETGLAAEGFVEITGEIAEGDRVVVGR</sequence>
<evidence type="ECO:0000313" key="3">
    <source>
        <dbReference type="EMBL" id="GAA1750424.1"/>
    </source>
</evidence>
<evidence type="ECO:0000256" key="2">
    <source>
        <dbReference type="SAM" id="Phobius"/>
    </source>
</evidence>
<gene>
    <name evidence="3" type="ORF">GCM10009747_04700</name>
</gene>
<keyword evidence="2" id="KW-1133">Transmembrane helix</keyword>
<proteinExistence type="predicted"/>
<dbReference type="Gene3D" id="2.40.420.20">
    <property type="match status" value="1"/>
</dbReference>
<name>A0ABP4WAN2_9MICO</name>
<dbReference type="InterPro" id="IPR036365">
    <property type="entry name" value="PGBD-like_sf"/>
</dbReference>
<dbReference type="Gene3D" id="1.10.101.10">
    <property type="entry name" value="PGBD-like superfamily/PGBD"/>
    <property type="match status" value="1"/>
</dbReference>
<dbReference type="EMBL" id="BAAANH010000001">
    <property type="protein sequence ID" value="GAA1750424.1"/>
    <property type="molecule type" value="Genomic_DNA"/>
</dbReference>
<dbReference type="InterPro" id="IPR036366">
    <property type="entry name" value="PGBDSf"/>
</dbReference>
<feature type="region of interest" description="Disordered" evidence="1">
    <location>
        <begin position="396"/>
        <end position="418"/>
    </location>
</feature>
<comment type="caution">
    <text evidence="3">The sequence shown here is derived from an EMBL/GenBank/DDBJ whole genome shotgun (WGS) entry which is preliminary data.</text>
</comment>
<organism evidence="3 4">
    <name type="scientific">Agromyces humatus</name>
    <dbReference type="NCBI Taxonomy" id="279573"/>
    <lineage>
        <taxon>Bacteria</taxon>
        <taxon>Bacillati</taxon>
        <taxon>Actinomycetota</taxon>
        <taxon>Actinomycetes</taxon>
        <taxon>Micrococcales</taxon>
        <taxon>Microbacteriaceae</taxon>
        <taxon>Agromyces</taxon>
    </lineage>
</organism>
<dbReference type="Proteomes" id="UP001500506">
    <property type="component" value="Unassembled WGS sequence"/>
</dbReference>
<feature type="transmembrane region" description="Helical" evidence="2">
    <location>
        <begin position="31"/>
        <end position="54"/>
    </location>
</feature>
<keyword evidence="2" id="KW-0812">Transmembrane</keyword>
<dbReference type="SUPFAM" id="SSF47090">
    <property type="entry name" value="PGBD-like"/>
    <property type="match status" value="1"/>
</dbReference>
<protein>
    <recommendedName>
        <fullName evidence="5">Peptidoglycan binding-like domain-containing protein</fullName>
    </recommendedName>
</protein>
<evidence type="ECO:0008006" key="5">
    <source>
        <dbReference type="Google" id="ProtNLM"/>
    </source>
</evidence>
<keyword evidence="4" id="KW-1185">Reference proteome</keyword>